<dbReference type="EMBL" id="WTPX01000016">
    <property type="protein sequence ID" value="NNJ24785.1"/>
    <property type="molecule type" value="Genomic_DNA"/>
</dbReference>
<reference evidence="7 8" key="1">
    <citation type="journal article" date="2020" name="Syst. Appl. Microbiol.">
        <title>Alienimonas chondri sp. nov., a novel planctomycete isolated from the biofilm of the red alga Chondrus crispus.</title>
        <authorList>
            <person name="Vitorino I."/>
            <person name="Albuquerque L."/>
            <person name="Wiegand S."/>
            <person name="Kallscheuer N."/>
            <person name="da Costa M.S."/>
            <person name="Lobo-da-Cunha A."/>
            <person name="Jogler C."/>
            <person name="Lage O.M."/>
        </authorList>
    </citation>
    <scope>NUCLEOTIDE SEQUENCE [LARGE SCALE GENOMIC DNA]</scope>
    <source>
        <strain evidence="7 8">LzC2</strain>
    </source>
</reference>
<protein>
    <recommendedName>
        <fullName evidence="4">Pseudouridine synthase</fullName>
        <ecNumber evidence="4">5.4.99.-</ecNumber>
    </recommendedName>
</protein>
<keyword evidence="3" id="KW-0694">RNA-binding</keyword>
<dbReference type="PROSITE" id="PS01149">
    <property type="entry name" value="PSI_RSU"/>
    <property type="match status" value="1"/>
</dbReference>
<dbReference type="Pfam" id="PF01479">
    <property type="entry name" value="S4"/>
    <property type="match status" value="1"/>
</dbReference>
<evidence type="ECO:0000256" key="4">
    <source>
        <dbReference type="RuleBase" id="RU003887"/>
    </source>
</evidence>
<dbReference type="InterPro" id="IPR042092">
    <property type="entry name" value="PsdUridine_s_RsuA/RluB/E/F_cat"/>
</dbReference>
<dbReference type="Gene3D" id="3.30.70.580">
    <property type="entry name" value="Pseudouridine synthase I, catalytic domain, N-terminal subdomain"/>
    <property type="match status" value="1"/>
</dbReference>
<evidence type="ECO:0000259" key="6">
    <source>
        <dbReference type="SMART" id="SM00363"/>
    </source>
</evidence>
<dbReference type="EC" id="5.4.99.-" evidence="4"/>
<feature type="compositionally biased region" description="Pro residues" evidence="5">
    <location>
        <begin position="25"/>
        <end position="38"/>
    </location>
</feature>
<dbReference type="SUPFAM" id="SSF55120">
    <property type="entry name" value="Pseudouridine synthase"/>
    <property type="match status" value="1"/>
</dbReference>
<comment type="caution">
    <text evidence="7">The sequence shown here is derived from an EMBL/GenBank/DDBJ whole genome shotgun (WGS) entry which is preliminary data.</text>
</comment>
<dbReference type="Pfam" id="PF00849">
    <property type="entry name" value="PseudoU_synth_2"/>
    <property type="match status" value="1"/>
</dbReference>
<gene>
    <name evidence="7" type="ORF">LzC2_08450</name>
</gene>
<evidence type="ECO:0000256" key="2">
    <source>
        <dbReference type="ARBA" id="ARBA00023235"/>
    </source>
</evidence>
<comment type="similarity">
    <text evidence="1 4">Belongs to the pseudouridine synthase RsuA family.</text>
</comment>
<dbReference type="InterPro" id="IPR018496">
    <property type="entry name" value="PsdUridine_synth_RsuA/RluB_CS"/>
</dbReference>
<dbReference type="NCBIfam" id="TIGR00093">
    <property type="entry name" value="pseudouridine synthase"/>
    <property type="match status" value="1"/>
</dbReference>
<dbReference type="InterPro" id="IPR020094">
    <property type="entry name" value="TruA/RsuA/RluB/E/F_N"/>
</dbReference>
<dbReference type="PANTHER" id="PTHR47683:SF2">
    <property type="entry name" value="RNA-BINDING S4 DOMAIN-CONTAINING PROTEIN"/>
    <property type="match status" value="1"/>
</dbReference>
<feature type="compositionally biased region" description="Low complexity" evidence="5">
    <location>
        <begin position="10"/>
        <end position="24"/>
    </location>
</feature>
<feature type="compositionally biased region" description="Basic and acidic residues" evidence="5">
    <location>
        <begin position="277"/>
        <end position="287"/>
    </location>
</feature>
<dbReference type="CDD" id="cd02870">
    <property type="entry name" value="PseudoU_synth_RsuA_like"/>
    <property type="match status" value="1"/>
</dbReference>
<sequence>MTASSRPADPRAGGPSGPSSSGGSVPPPVVPAPPTPGPPKEEDAIRLQRFLAAAGFGARRECEELITAGRVTIEDEVVTELGTKVVPGEQEVRVDGERVKVAARKYYLLNKPAGVLCTNRDPHGRPRAVDLVEAGDTRLFTVGRLDEHSRGLLIVTNDGALTQKLAHPSNRVIRKYRLQVAGVPKPETLRELRKGLHFEEGLFRLNTAKRIKTHGSSATVEVELAQGRNREIRRLFARVGHKVMQLERVQFGPLKLGDLAPGKFRQLTREEVKALQNLKPEDADKAPHAIGRSARAKRPGNQPPKGFGGKGRGGFGGKKGGYGPPDKKGHRGGMGGGARPSGRGRR</sequence>
<dbReference type="InterPro" id="IPR020103">
    <property type="entry name" value="PsdUridine_synth_cat_dom_sf"/>
</dbReference>
<evidence type="ECO:0000313" key="8">
    <source>
        <dbReference type="Proteomes" id="UP000609651"/>
    </source>
</evidence>
<proteinExistence type="inferred from homology"/>
<dbReference type="InterPro" id="IPR050343">
    <property type="entry name" value="RsuA_PseudoU_synthase"/>
</dbReference>
<dbReference type="SUPFAM" id="SSF55174">
    <property type="entry name" value="Alpha-L RNA-binding motif"/>
    <property type="match status" value="1"/>
</dbReference>
<evidence type="ECO:0000256" key="3">
    <source>
        <dbReference type="PROSITE-ProRule" id="PRU00182"/>
    </source>
</evidence>
<organism evidence="7 8">
    <name type="scientific">Alienimonas chondri</name>
    <dbReference type="NCBI Taxonomy" id="2681879"/>
    <lineage>
        <taxon>Bacteria</taxon>
        <taxon>Pseudomonadati</taxon>
        <taxon>Planctomycetota</taxon>
        <taxon>Planctomycetia</taxon>
        <taxon>Planctomycetales</taxon>
        <taxon>Planctomycetaceae</taxon>
        <taxon>Alienimonas</taxon>
    </lineage>
</organism>
<dbReference type="Proteomes" id="UP000609651">
    <property type="component" value="Unassembled WGS sequence"/>
</dbReference>
<dbReference type="InterPro" id="IPR036986">
    <property type="entry name" value="S4_RNA-bd_sf"/>
</dbReference>
<evidence type="ECO:0000256" key="1">
    <source>
        <dbReference type="ARBA" id="ARBA00008348"/>
    </source>
</evidence>
<feature type="region of interest" description="Disordered" evidence="5">
    <location>
        <begin position="277"/>
        <end position="346"/>
    </location>
</feature>
<dbReference type="InterPro" id="IPR006145">
    <property type="entry name" value="PsdUridine_synth_RsuA/RluA"/>
</dbReference>
<name>A0ABX1VBC2_9PLAN</name>
<dbReference type="PANTHER" id="PTHR47683">
    <property type="entry name" value="PSEUDOURIDINE SYNTHASE FAMILY PROTEIN-RELATED"/>
    <property type="match status" value="1"/>
</dbReference>
<feature type="compositionally biased region" description="Gly residues" evidence="5">
    <location>
        <begin position="306"/>
        <end position="323"/>
    </location>
</feature>
<dbReference type="Gene3D" id="3.10.290.10">
    <property type="entry name" value="RNA-binding S4 domain"/>
    <property type="match status" value="1"/>
</dbReference>
<dbReference type="Gene3D" id="3.30.70.1560">
    <property type="entry name" value="Alpha-L RNA-binding motif"/>
    <property type="match status" value="1"/>
</dbReference>
<dbReference type="InterPro" id="IPR002942">
    <property type="entry name" value="S4_RNA-bd"/>
</dbReference>
<keyword evidence="2 4" id="KW-0413">Isomerase</keyword>
<evidence type="ECO:0000256" key="5">
    <source>
        <dbReference type="SAM" id="MobiDB-lite"/>
    </source>
</evidence>
<dbReference type="CDD" id="cd00165">
    <property type="entry name" value="S4"/>
    <property type="match status" value="1"/>
</dbReference>
<dbReference type="SMART" id="SM00363">
    <property type="entry name" value="S4"/>
    <property type="match status" value="1"/>
</dbReference>
<evidence type="ECO:0000313" key="7">
    <source>
        <dbReference type="EMBL" id="NNJ24785.1"/>
    </source>
</evidence>
<dbReference type="RefSeq" id="WP_171184095.1">
    <property type="nucleotide sequence ID" value="NZ_WTPX01000016.1"/>
</dbReference>
<dbReference type="InterPro" id="IPR000748">
    <property type="entry name" value="PsdUridine_synth_RsuA/RluB/E/F"/>
</dbReference>
<feature type="region of interest" description="Disordered" evidence="5">
    <location>
        <begin position="1"/>
        <end position="42"/>
    </location>
</feature>
<accession>A0ABX1VBC2</accession>
<dbReference type="PROSITE" id="PS50889">
    <property type="entry name" value="S4"/>
    <property type="match status" value="1"/>
</dbReference>
<keyword evidence="8" id="KW-1185">Reference proteome</keyword>
<feature type="domain" description="RNA-binding S4" evidence="6">
    <location>
        <begin position="45"/>
        <end position="107"/>
    </location>
</feature>